<feature type="active site" evidence="7">
    <location>
        <position position="164"/>
    </location>
</feature>
<proteinExistence type="inferred from homology"/>
<sequence>MKNHSCVCTIVPPHIIDALAQCGDPELREIGRRSGELDRQHRQQRLQAALAAPGAAADHPDRTIFDASHRTNLPGNRIRREQDPPTADPADNEAYDGLGATFTFYYEVFQRRSVDNAGLPLDASVHYGRNYLNAFWNGQQMVFGDGDGRTLQNFTGCLDVIAHELTHGVTQYSGGLDYQGQSGALNESISDVFGSLTKQYALRQTAEEADWLIGAGVLARGINGVALRSMKAPGTAYNDPLFGKDPQPAVMDDYVDTKLDSGGVHINSGIPNHAFYIVADALGGYAWEQAGHIWYQTLVSGTLPSDADFATFARATIEAAHSLYGAGAEEDAVRKAWGQVGVNSNG</sequence>
<dbReference type="PRINTS" id="PR00730">
    <property type="entry name" value="THERMOLYSIN"/>
</dbReference>
<dbReference type="PANTHER" id="PTHR43579:SF1">
    <property type="entry name" value="NEUTRAL METALLOPROTEINASE"/>
    <property type="match status" value="1"/>
</dbReference>
<keyword evidence="5 8" id="KW-0862">Zinc</keyword>
<dbReference type="SUPFAM" id="SSF55486">
    <property type="entry name" value="Metalloproteases ('zincins'), catalytic domain"/>
    <property type="match status" value="1"/>
</dbReference>
<evidence type="ECO:0000256" key="6">
    <source>
        <dbReference type="ARBA" id="ARBA00023049"/>
    </source>
</evidence>
<comment type="function">
    <text evidence="8">Extracellular zinc metalloprotease.</text>
</comment>
<evidence type="ECO:0000259" key="10">
    <source>
        <dbReference type="Pfam" id="PF02868"/>
    </source>
</evidence>
<organism evidence="11 12">
    <name type="scientific">Streptomyces colonosanans</name>
    <dbReference type="NCBI Taxonomy" id="1428652"/>
    <lineage>
        <taxon>Bacteria</taxon>
        <taxon>Bacillati</taxon>
        <taxon>Actinomycetota</taxon>
        <taxon>Actinomycetes</taxon>
        <taxon>Kitasatosporales</taxon>
        <taxon>Streptomycetaceae</taxon>
        <taxon>Streptomyces</taxon>
    </lineage>
</organism>
<name>A0A1S2PFY7_9ACTN</name>
<evidence type="ECO:0000256" key="1">
    <source>
        <dbReference type="ARBA" id="ARBA00009388"/>
    </source>
</evidence>
<evidence type="ECO:0000313" key="12">
    <source>
        <dbReference type="Proteomes" id="UP000179935"/>
    </source>
</evidence>
<keyword evidence="12" id="KW-1185">Reference proteome</keyword>
<dbReference type="STRING" id="1428652.BIV24_13230"/>
<keyword evidence="4 8" id="KW-0378">Hydrolase</keyword>
<dbReference type="InterPro" id="IPR052759">
    <property type="entry name" value="Metalloprotease_M4"/>
</dbReference>
<keyword evidence="8" id="KW-0964">Secreted</keyword>
<feature type="domain" description="Peptidase M4 C-terminal" evidence="10">
    <location>
        <begin position="175"/>
        <end position="342"/>
    </location>
</feature>
<reference evidence="11 12" key="1">
    <citation type="submission" date="2016-10" db="EMBL/GenBank/DDBJ databases">
        <title>Genome sequence of Streptomyces sp. MUSC 93.</title>
        <authorList>
            <person name="Lee L.-H."/>
            <person name="Ser H.-L."/>
            <person name="Law J.W.-F."/>
        </authorList>
    </citation>
    <scope>NUCLEOTIDE SEQUENCE [LARGE SCALE GENOMIC DNA]</scope>
    <source>
        <strain evidence="11 12">MUSC 93</strain>
    </source>
</reference>
<dbReference type="InterPro" id="IPR013856">
    <property type="entry name" value="Peptidase_M4_domain"/>
</dbReference>
<evidence type="ECO:0000256" key="3">
    <source>
        <dbReference type="ARBA" id="ARBA00022723"/>
    </source>
</evidence>
<feature type="domain" description="Peptidase M4" evidence="9">
    <location>
        <begin position="87"/>
        <end position="171"/>
    </location>
</feature>
<comment type="subcellular location">
    <subcellularLocation>
        <location evidence="8">Secreted</location>
    </subcellularLocation>
</comment>
<evidence type="ECO:0000259" key="9">
    <source>
        <dbReference type="Pfam" id="PF01447"/>
    </source>
</evidence>
<keyword evidence="3" id="KW-0479">Metal-binding</keyword>
<evidence type="ECO:0000256" key="8">
    <source>
        <dbReference type="RuleBase" id="RU366073"/>
    </source>
</evidence>
<dbReference type="Pfam" id="PF02868">
    <property type="entry name" value="Peptidase_M4_C"/>
    <property type="match status" value="1"/>
</dbReference>
<dbReference type="EC" id="3.4.24.-" evidence="8"/>
<feature type="active site" description="Proton donor" evidence="7">
    <location>
        <position position="265"/>
    </location>
</feature>
<keyword evidence="2 8" id="KW-0645">Protease</keyword>
<evidence type="ECO:0000256" key="7">
    <source>
        <dbReference type="PIRSR" id="PIRSR623612-1"/>
    </source>
</evidence>
<protein>
    <recommendedName>
        <fullName evidence="8">Neutral metalloproteinase</fullName>
        <ecNumber evidence="8">3.4.24.-</ecNumber>
    </recommendedName>
</protein>
<dbReference type="RefSeq" id="WP_071366465.1">
    <property type="nucleotide sequence ID" value="NZ_MLYP01000036.1"/>
</dbReference>
<dbReference type="Gene3D" id="3.10.170.10">
    <property type="match status" value="1"/>
</dbReference>
<dbReference type="GO" id="GO:0006508">
    <property type="term" value="P:proteolysis"/>
    <property type="evidence" value="ECO:0007669"/>
    <property type="project" value="UniProtKB-KW"/>
</dbReference>
<dbReference type="GO" id="GO:0004222">
    <property type="term" value="F:metalloendopeptidase activity"/>
    <property type="evidence" value="ECO:0007669"/>
    <property type="project" value="UniProtKB-UniRule"/>
</dbReference>
<dbReference type="OrthoDB" id="291295at2"/>
<accession>A0A1S2PFY7</accession>
<dbReference type="InterPro" id="IPR027268">
    <property type="entry name" value="Peptidase_M4/M1_CTD_sf"/>
</dbReference>
<comment type="similarity">
    <text evidence="1 8">Belongs to the peptidase M4 family.</text>
</comment>
<dbReference type="GO" id="GO:0005576">
    <property type="term" value="C:extracellular region"/>
    <property type="evidence" value="ECO:0007669"/>
    <property type="project" value="UniProtKB-SubCell"/>
</dbReference>
<dbReference type="InterPro" id="IPR023612">
    <property type="entry name" value="Peptidase_M4"/>
</dbReference>
<keyword evidence="6 8" id="KW-0482">Metalloprotease</keyword>
<dbReference type="Proteomes" id="UP000179935">
    <property type="component" value="Unassembled WGS sequence"/>
</dbReference>
<dbReference type="Pfam" id="PF01447">
    <property type="entry name" value="Peptidase_M4"/>
    <property type="match status" value="1"/>
</dbReference>
<dbReference type="EMBL" id="MLYP01000036">
    <property type="protein sequence ID" value="OIJ92701.1"/>
    <property type="molecule type" value="Genomic_DNA"/>
</dbReference>
<gene>
    <name evidence="11" type="ORF">BIV24_13230</name>
</gene>
<dbReference type="Gene3D" id="1.10.390.10">
    <property type="entry name" value="Neutral Protease Domain 2"/>
    <property type="match status" value="1"/>
</dbReference>
<dbReference type="GO" id="GO:0046872">
    <property type="term" value="F:metal ion binding"/>
    <property type="evidence" value="ECO:0007669"/>
    <property type="project" value="UniProtKB-UniRule"/>
</dbReference>
<evidence type="ECO:0000256" key="5">
    <source>
        <dbReference type="ARBA" id="ARBA00022833"/>
    </source>
</evidence>
<comment type="cofactor">
    <cofactor evidence="8">
        <name>Zn(2+)</name>
        <dbReference type="ChEBI" id="CHEBI:29105"/>
    </cofactor>
</comment>
<dbReference type="CDD" id="cd09597">
    <property type="entry name" value="M4_TLP"/>
    <property type="match status" value="1"/>
</dbReference>
<evidence type="ECO:0000313" key="11">
    <source>
        <dbReference type="EMBL" id="OIJ92701.1"/>
    </source>
</evidence>
<dbReference type="PANTHER" id="PTHR43579">
    <property type="match status" value="1"/>
</dbReference>
<dbReference type="AlphaFoldDB" id="A0A1S2PFY7"/>
<dbReference type="InterPro" id="IPR001570">
    <property type="entry name" value="Peptidase_M4_C_domain"/>
</dbReference>
<evidence type="ECO:0000256" key="4">
    <source>
        <dbReference type="ARBA" id="ARBA00022801"/>
    </source>
</evidence>
<evidence type="ECO:0000256" key="2">
    <source>
        <dbReference type="ARBA" id="ARBA00022670"/>
    </source>
</evidence>
<comment type="caution">
    <text evidence="11">The sequence shown here is derived from an EMBL/GenBank/DDBJ whole genome shotgun (WGS) entry which is preliminary data.</text>
</comment>